<evidence type="ECO:0000256" key="4">
    <source>
        <dbReference type="ARBA" id="ARBA00022989"/>
    </source>
</evidence>
<keyword evidence="4 7" id="KW-1133">Transmembrane helix</keyword>
<evidence type="ECO:0008006" key="10">
    <source>
        <dbReference type="Google" id="ProtNLM"/>
    </source>
</evidence>
<evidence type="ECO:0000256" key="2">
    <source>
        <dbReference type="ARBA" id="ARBA00022475"/>
    </source>
</evidence>
<proteinExistence type="predicted"/>
<evidence type="ECO:0000313" key="8">
    <source>
        <dbReference type="EMBL" id="KAK8776088.1"/>
    </source>
</evidence>
<keyword evidence="5 7" id="KW-0472">Membrane</keyword>
<feature type="transmembrane region" description="Helical" evidence="7">
    <location>
        <begin position="166"/>
        <end position="184"/>
    </location>
</feature>
<dbReference type="PANTHER" id="PTHR21421:SF29">
    <property type="entry name" value="GUSTATORY RECEPTOR 5A FOR TREHALOSE-RELATED"/>
    <property type="match status" value="1"/>
</dbReference>
<protein>
    <recommendedName>
        <fullName evidence="10">Gustatory receptor</fullName>
    </recommendedName>
</protein>
<comment type="caution">
    <text evidence="8">The sequence shown here is derived from an EMBL/GenBank/DDBJ whole genome shotgun (WGS) entry which is preliminary data.</text>
</comment>
<accession>A0AAQ4ENE2</accession>
<keyword evidence="9" id="KW-1185">Reference proteome</keyword>
<organism evidence="8 9">
    <name type="scientific">Amblyomma americanum</name>
    <name type="common">Lone star tick</name>
    <dbReference type="NCBI Taxonomy" id="6943"/>
    <lineage>
        <taxon>Eukaryota</taxon>
        <taxon>Metazoa</taxon>
        <taxon>Ecdysozoa</taxon>
        <taxon>Arthropoda</taxon>
        <taxon>Chelicerata</taxon>
        <taxon>Arachnida</taxon>
        <taxon>Acari</taxon>
        <taxon>Parasitiformes</taxon>
        <taxon>Ixodida</taxon>
        <taxon>Ixodoidea</taxon>
        <taxon>Ixodidae</taxon>
        <taxon>Amblyomminae</taxon>
        <taxon>Amblyomma</taxon>
    </lineage>
</organism>
<dbReference type="Pfam" id="PF08395">
    <property type="entry name" value="7tm_7"/>
    <property type="match status" value="1"/>
</dbReference>
<dbReference type="EMBL" id="JARKHS020013365">
    <property type="protein sequence ID" value="KAK8776088.1"/>
    <property type="molecule type" value="Genomic_DNA"/>
</dbReference>
<evidence type="ECO:0000256" key="6">
    <source>
        <dbReference type="ARBA" id="ARBA00023170"/>
    </source>
</evidence>
<feature type="transmembrane region" description="Helical" evidence="7">
    <location>
        <begin position="512"/>
        <end position="532"/>
    </location>
</feature>
<dbReference type="GO" id="GO:0038023">
    <property type="term" value="F:signaling receptor activity"/>
    <property type="evidence" value="ECO:0007669"/>
    <property type="project" value="UniProtKB-ARBA"/>
</dbReference>
<feature type="transmembrane region" description="Helical" evidence="7">
    <location>
        <begin position="135"/>
        <end position="154"/>
    </location>
</feature>
<feature type="transmembrane region" description="Helical" evidence="7">
    <location>
        <begin position="636"/>
        <end position="657"/>
    </location>
</feature>
<reference evidence="8 9" key="1">
    <citation type="journal article" date="2023" name="Arcadia Sci">
        <title>De novo assembly of a long-read Amblyomma americanum tick genome.</title>
        <authorList>
            <person name="Chou S."/>
            <person name="Poskanzer K.E."/>
            <person name="Rollins M."/>
            <person name="Thuy-Boun P.S."/>
        </authorList>
    </citation>
    <scope>NUCLEOTIDE SEQUENCE [LARGE SCALE GENOMIC DNA]</scope>
    <source>
        <strain evidence="8">F_SG_1</strain>
        <tissue evidence="8">Salivary glands</tissue>
    </source>
</reference>
<evidence type="ECO:0000256" key="5">
    <source>
        <dbReference type="ARBA" id="ARBA00023136"/>
    </source>
</evidence>
<dbReference type="Proteomes" id="UP001321473">
    <property type="component" value="Unassembled WGS sequence"/>
</dbReference>
<evidence type="ECO:0000256" key="3">
    <source>
        <dbReference type="ARBA" id="ARBA00022692"/>
    </source>
</evidence>
<dbReference type="GO" id="GO:0005886">
    <property type="term" value="C:plasma membrane"/>
    <property type="evidence" value="ECO:0007669"/>
    <property type="project" value="UniProtKB-SubCell"/>
</dbReference>
<comment type="subcellular location">
    <subcellularLocation>
        <location evidence="1">Cell membrane</location>
        <topology evidence="1">Multi-pass membrane protein</topology>
    </subcellularLocation>
</comment>
<evidence type="ECO:0000256" key="1">
    <source>
        <dbReference type="ARBA" id="ARBA00004651"/>
    </source>
</evidence>
<dbReference type="InterPro" id="IPR013604">
    <property type="entry name" value="7TM_chemorcpt"/>
</dbReference>
<gene>
    <name evidence="8" type="ORF">V5799_030549</name>
</gene>
<feature type="transmembrane region" description="Helical" evidence="7">
    <location>
        <begin position="247"/>
        <end position="268"/>
    </location>
</feature>
<dbReference type="GO" id="GO:0050909">
    <property type="term" value="P:sensory perception of taste"/>
    <property type="evidence" value="ECO:0007669"/>
    <property type="project" value="InterPro"/>
</dbReference>
<keyword evidence="2" id="KW-1003">Cell membrane</keyword>
<sequence>MVRSFIWYARLGRIFGCLFIRNLSDKSLDAATATWKSFYTLYSAAWLSMLVLFEGSSIVAATECRTNWICKFTESLGVASHCVAAVKMFVNFICLAFGSTKLLAFLRDSVAFERSNVFLPAYRCMTRSRSWLNMILKVAVIASLITTLTCAVAVHLRSFSSDRQDWHPVLKSLAMCSSFTFIFYESFMYLAVTKFCEVLVQYLKAQVACFEEYQRTMGPQRMAASSIEAARYNVCKIKVLKAAMNDVCGPAIVTSSACLMVMLCTALYRSFHITADQVEAWLGVTYTTYCTLCFVDMVLVSDQLGTQAQKLKDATKALSMLESADSYSRQVHYLHDVICPEEMYLSAAGFCRLDRSLLVAHQRCSPTIIHYHSDHCRKKPTMASAMAERFKPYGWLCRAAGAFYIQNLQAANTDDMVITWRCWYSLYSLVCLLAFSTGELVFVANNLRRLYATVRHFTRSLVVVIPAVVIVKVVVNIASAICGSWAMLEFFKKSAEHERRTGFDRKEHRYGCRLSYLLRFFIVASFLVHQIANANITVRMLDAEGNSFLEFALKSGMLLFNFLFFIYDMLHFIVLRPCCEGLISYVLQEQNTLKSILESDSVFVAKLSGVTELERVRINVASVANLRRLLNGIWQYSIMTSAVVLLTMSCICIYSAFDDGVPTDQLLLTMSYCFFSTIDFVDIARLSQTMANEVAYLHNSLRPEDMFLSGGNFFNLNLPLLVSIAIDISLLILW</sequence>
<keyword evidence="3 7" id="KW-0812">Transmembrane</keyword>
<dbReference type="GO" id="GO:0051606">
    <property type="term" value="P:detection of stimulus"/>
    <property type="evidence" value="ECO:0007669"/>
    <property type="project" value="UniProtKB-ARBA"/>
</dbReference>
<evidence type="ECO:0000313" key="9">
    <source>
        <dbReference type="Proteomes" id="UP001321473"/>
    </source>
</evidence>
<dbReference type="PANTHER" id="PTHR21421">
    <property type="entry name" value="GUSTATORY RECEPTOR"/>
    <property type="match status" value="1"/>
</dbReference>
<feature type="transmembrane region" description="Helical" evidence="7">
    <location>
        <begin position="424"/>
        <end position="444"/>
    </location>
</feature>
<feature type="transmembrane region" description="Helical" evidence="7">
    <location>
        <begin position="464"/>
        <end position="491"/>
    </location>
</feature>
<feature type="transmembrane region" description="Helical" evidence="7">
    <location>
        <begin position="713"/>
        <end position="733"/>
    </location>
</feature>
<evidence type="ECO:0000256" key="7">
    <source>
        <dbReference type="SAM" id="Phobius"/>
    </source>
</evidence>
<dbReference type="AlphaFoldDB" id="A0AAQ4ENE2"/>
<keyword evidence="6" id="KW-0675">Receptor</keyword>
<feature type="transmembrane region" description="Helical" evidence="7">
    <location>
        <begin position="552"/>
        <end position="575"/>
    </location>
</feature>
<name>A0AAQ4ENE2_AMBAM</name>
<feature type="transmembrane region" description="Helical" evidence="7">
    <location>
        <begin position="280"/>
        <end position="300"/>
    </location>
</feature>